<evidence type="ECO:0000256" key="2">
    <source>
        <dbReference type="ARBA" id="ARBA00023002"/>
    </source>
</evidence>
<evidence type="ECO:0000256" key="1">
    <source>
        <dbReference type="ARBA" id="ARBA00022723"/>
    </source>
</evidence>
<feature type="transmembrane region" description="Helical" evidence="3">
    <location>
        <begin position="79"/>
        <end position="102"/>
    </location>
</feature>
<dbReference type="Pfam" id="PF07732">
    <property type="entry name" value="Cu-oxidase_3"/>
    <property type="match status" value="1"/>
</dbReference>
<evidence type="ECO:0000256" key="3">
    <source>
        <dbReference type="SAM" id="Phobius"/>
    </source>
</evidence>
<dbReference type="InterPro" id="IPR002355">
    <property type="entry name" value="Cu_oxidase_Cu_BS"/>
</dbReference>
<dbReference type="PROSITE" id="PS00080">
    <property type="entry name" value="MULTICOPPER_OXIDASE2"/>
    <property type="match status" value="1"/>
</dbReference>
<keyword evidence="3" id="KW-1133">Transmembrane helix</keyword>
<feature type="domain" description="Plastocyanin-like" evidence="4">
    <location>
        <begin position="567"/>
        <end position="670"/>
    </location>
</feature>
<dbReference type="InterPro" id="IPR011707">
    <property type="entry name" value="Cu-oxidase-like_N"/>
</dbReference>
<dbReference type="RefSeq" id="WP_203820137.1">
    <property type="nucleotide sequence ID" value="NZ_BAAABP010000002.1"/>
</dbReference>
<keyword evidence="7" id="KW-1185">Reference proteome</keyword>
<accession>A0A919J4W4</accession>
<dbReference type="CDD" id="cd04202">
    <property type="entry name" value="CuRO_D2_2dMcoN_like"/>
    <property type="match status" value="1"/>
</dbReference>
<keyword evidence="3" id="KW-0472">Membrane</keyword>
<evidence type="ECO:0000313" key="7">
    <source>
        <dbReference type="Proteomes" id="UP000598174"/>
    </source>
</evidence>
<feature type="transmembrane region" description="Helical" evidence="3">
    <location>
        <begin position="12"/>
        <end position="31"/>
    </location>
</feature>
<evidence type="ECO:0008006" key="8">
    <source>
        <dbReference type="Google" id="ProtNLM"/>
    </source>
</evidence>
<keyword evidence="1" id="KW-0479">Metal-binding</keyword>
<dbReference type="InterPro" id="IPR008972">
    <property type="entry name" value="Cupredoxin"/>
</dbReference>
<dbReference type="Proteomes" id="UP000598174">
    <property type="component" value="Unassembled WGS sequence"/>
</dbReference>
<evidence type="ECO:0000259" key="5">
    <source>
        <dbReference type="Pfam" id="PF07732"/>
    </source>
</evidence>
<gene>
    <name evidence="6" type="ORF">Afe05nite_55340</name>
</gene>
<feature type="transmembrane region" description="Helical" evidence="3">
    <location>
        <begin position="123"/>
        <end position="144"/>
    </location>
</feature>
<evidence type="ECO:0000313" key="6">
    <source>
        <dbReference type="EMBL" id="GIE13694.1"/>
    </source>
</evidence>
<dbReference type="AlphaFoldDB" id="A0A919J4W4"/>
<dbReference type="SUPFAM" id="SSF49503">
    <property type="entry name" value="Cupredoxins"/>
    <property type="match status" value="3"/>
</dbReference>
<dbReference type="InterPro" id="IPR045087">
    <property type="entry name" value="Cu-oxidase_fam"/>
</dbReference>
<keyword evidence="2" id="KW-0560">Oxidoreductase</keyword>
<organism evidence="6 7">
    <name type="scientific">Paractinoplanes ferrugineus</name>
    <dbReference type="NCBI Taxonomy" id="113564"/>
    <lineage>
        <taxon>Bacteria</taxon>
        <taxon>Bacillati</taxon>
        <taxon>Actinomycetota</taxon>
        <taxon>Actinomycetes</taxon>
        <taxon>Micromonosporales</taxon>
        <taxon>Micromonosporaceae</taxon>
        <taxon>Paractinoplanes</taxon>
    </lineage>
</organism>
<protein>
    <recommendedName>
        <fullName evidence="8">FtsP/CotA-like multicopper oxidase with cupredoxin domain</fullName>
    </recommendedName>
</protein>
<dbReference type="InterPro" id="IPR011706">
    <property type="entry name" value="Cu-oxidase_C"/>
</dbReference>
<dbReference type="PANTHER" id="PTHR11709">
    <property type="entry name" value="MULTI-COPPER OXIDASE"/>
    <property type="match status" value="1"/>
</dbReference>
<dbReference type="Gene3D" id="2.60.40.420">
    <property type="entry name" value="Cupredoxins - blue copper proteins"/>
    <property type="match status" value="3"/>
</dbReference>
<feature type="domain" description="Plastocyanin-like" evidence="5">
    <location>
        <begin position="279"/>
        <end position="392"/>
    </location>
</feature>
<reference evidence="6" key="1">
    <citation type="submission" date="2021-01" db="EMBL/GenBank/DDBJ databases">
        <title>Whole genome shotgun sequence of Actinoplanes ferrugineus NBRC 15555.</title>
        <authorList>
            <person name="Komaki H."/>
            <person name="Tamura T."/>
        </authorList>
    </citation>
    <scope>NUCLEOTIDE SEQUENCE</scope>
    <source>
        <strain evidence="6">NBRC 15555</strain>
    </source>
</reference>
<dbReference type="GO" id="GO:0016491">
    <property type="term" value="F:oxidoreductase activity"/>
    <property type="evidence" value="ECO:0007669"/>
    <property type="project" value="UniProtKB-KW"/>
</dbReference>
<dbReference type="EMBL" id="BOMM01000050">
    <property type="protein sequence ID" value="GIE13694.1"/>
    <property type="molecule type" value="Genomic_DNA"/>
</dbReference>
<feature type="transmembrane region" description="Helical" evidence="3">
    <location>
        <begin position="43"/>
        <end position="67"/>
    </location>
</feature>
<dbReference type="GO" id="GO:0005507">
    <property type="term" value="F:copper ion binding"/>
    <property type="evidence" value="ECO:0007669"/>
    <property type="project" value="InterPro"/>
</dbReference>
<name>A0A919J4W4_9ACTN</name>
<feature type="transmembrane region" description="Helical" evidence="3">
    <location>
        <begin position="196"/>
        <end position="214"/>
    </location>
</feature>
<evidence type="ECO:0000259" key="4">
    <source>
        <dbReference type="Pfam" id="PF07731"/>
    </source>
</evidence>
<keyword evidence="3" id="KW-0812">Transmembrane</keyword>
<proteinExistence type="predicted"/>
<comment type="caution">
    <text evidence="6">The sequence shown here is derived from an EMBL/GenBank/DDBJ whole genome shotgun (WGS) entry which is preliminary data.</text>
</comment>
<sequence>MFATYQQLDFILQLVLFPVWLVAATAAGRLARRPDQRRLRRTARLLTGWLVLALVLVLGRVFAAAMMGRSGWIFIADRIALSLLAMVPAALAVVVLTLPRLVRLARSAGGGRGTPVTREQLRLAVSPGLTVPVRLAAFASLLGFFEKFLPVDNKPVFVVTMPLLALVVVGAALLASARQRVHLVLAGRRAPAGRRWAKRLGAVAVVLALVGFYITTGLRDKMPATFSMMEGESDFGGGAAVHDHGGQGGAGGAGSVSVTDLTGPALGAPDKRFELVADEKKIKLASGAEVDAWAFNGQIPGPELRMTQGDVVEITVVNKLDHDPVAVHWHGLDVPNAMDGVAGVTQDAVAPGGKFVYKFRVDEVGTRWYHSHQAASEQVARGLFGPMVIEPRTPVTAAQDVSVVLQDWATDRGKVTAFGTADQLDRRALPAGTQVRLRLVNAANTTHDLAVLGAPFRIVALDGTDLHGPTELRDRKLVVGSASRVDVEFTMPAGPVRLADLGDPGSGLLFSPDGQGDLKIPDGLDAVDVYSYGTPTSTPFGPDSHFDRTYKMVFDGGLGFYNGGFALRQAINGAVFPDVPMQMVTEGDLVRLKFINRGEEDHPMHIHGHHFLVLSHNGKDVSGSPLWLDTVVVRPGDIVEVGLRADNPGVWMDHCHNFDHTKLGMVMHLAYAGVNSPFVVGGQAGNHPD</sequence>
<dbReference type="Pfam" id="PF07731">
    <property type="entry name" value="Cu-oxidase_2"/>
    <property type="match status" value="1"/>
</dbReference>
<feature type="transmembrane region" description="Helical" evidence="3">
    <location>
        <begin position="156"/>
        <end position="175"/>
    </location>
</feature>